<dbReference type="SMART" id="SM00317">
    <property type="entry name" value="SET"/>
    <property type="match status" value="1"/>
</dbReference>
<dbReference type="SMART" id="SM00468">
    <property type="entry name" value="PreSET"/>
    <property type="match status" value="1"/>
</dbReference>
<dbReference type="GO" id="GO:0008270">
    <property type="term" value="F:zinc ion binding"/>
    <property type="evidence" value="ECO:0007669"/>
    <property type="project" value="InterPro"/>
</dbReference>
<comment type="subcellular location">
    <subcellularLocation>
        <location evidence="1">Chromosome</location>
    </subcellularLocation>
    <subcellularLocation>
        <location evidence="8">Nucleus</location>
    </subcellularLocation>
</comment>
<evidence type="ECO:0000313" key="14">
    <source>
        <dbReference type="EMBL" id="KAK9716291.1"/>
    </source>
</evidence>
<keyword evidence="5" id="KW-0949">S-adenosyl-L-methionine</keyword>
<dbReference type="PROSITE" id="PS51015">
    <property type="entry name" value="YDG"/>
    <property type="match status" value="1"/>
</dbReference>
<dbReference type="PROSITE" id="PS51575">
    <property type="entry name" value="SAM_MT43_SUVAR39_2"/>
    <property type="match status" value="1"/>
</dbReference>
<dbReference type="InterPro" id="IPR036987">
    <property type="entry name" value="SRA-YDG_sf"/>
</dbReference>
<sequence>MFWQAIRETMGTVIGEEKHLENGDSSPSTPPPKYMRRKVSAVRDFPRGCGPNVTLSCKPTKGKEVQGVDGVNVDDVLKEVLKDIETSGEKDEDLCKSESKELLEQTVQPGCLNVAEFEASTSASCGKVKCGNEELQNHPAENTSTLKVNQDSEEEPVLRDEKHNSSDDLMEVRRDFPTTIIDSSVDEPKEIADAPNDKMEEKGTHVEQHLLPHLPIPQNIFRKERKYPPPRRVSAVRTFPAGCGRNVKSLGHYRVNDGKSDTKMQEKDVLSHNEGNLEGNLNCEDKMQSVDPRNSGNAHEKISESDEGVAPSLGQSSEIEGREENLEDNINEKHTQDMEQVGYHGKDDMKKKSVVVSINNDGEQRMQDTERVGDHGKDEMGIESLPDWLEDDVVVYEKDKKKKKKTAGVSISNNELHEESIPDLEIEKRNIVQGLRCAASCPWRQVKGPAKPSPSRGSAKESKGNKRSYDAQDKQKRPLTKSKDSAEKVAEKSMMIVPYINEMETNEVSRPLAVGDDEDSSENEEHNDFQFIPRPRYCDVTLPPSIAGSSSEGGSRSKVRETLRLFQVLVRKILQGEETKPKEKGKAGKRVDLIAAKMLKEKGKYINTEKVIGPIPGVEIGDIFSYRIELAIIGLHGPLQGGIDTVKQGKLSFATSVVASGGYDNDVDSSDVVIYTGQGGNPTGPNKQHEDQKLEKGNLALKNCFDKKSPVRVVRGFKESKSSDSGDGRSKTVATYTYDGLYIVEKYWPERGSHGTIVYKFMLKRIPGQRQLAWRELKQSKKCKVREGCCVNDISEGKEKTRICAVNTVDDEKPPPFTYITSMMYPDWCRPIPPMGCDCKNGCSDSDHCKCAIKNGGEIPYNLSGAIVEAKPLVYECGPSCKCPPSCSNRVSQHGIKLTLEIFKTESRGWGVRCLSSIPAGSFICEYIGEMLDDKEAEQRVGSDEYLFDIGQCYNDTGLSDGLSAIMPDMTSITTHLVENVGFTIDAARYGNIGRFINHSCTPNLYAQNVLYDHEDKRIPHIMMFAAENIPPLQELTYHYNYAIDQVFDSEGNVKRKDCYCGSAECTGRMY</sequence>
<feature type="region of interest" description="Disordered" evidence="9">
    <location>
        <begin position="250"/>
        <end position="334"/>
    </location>
</feature>
<feature type="compositionally biased region" description="Basic and acidic residues" evidence="9">
    <location>
        <begin position="254"/>
        <end position="271"/>
    </location>
</feature>
<keyword evidence="6" id="KW-0156">Chromatin regulator</keyword>
<feature type="region of interest" description="Disordered" evidence="9">
    <location>
        <begin position="444"/>
        <end position="488"/>
    </location>
</feature>
<feature type="compositionally biased region" description="Basic and acidic residues" evidence="9">
    <location>
        <begin position="458"/>
        <end position="488"/>
    </location>
</feature>
<feature type="compositionally biased region" description="Low complexity" evidence="9">
    <location>
        <begin position="273"/>
        <end position="282"/>
    </location>
</feature>
<feature type="compositionally biased region" description="Polar residues" evidence="9">
    <location>
        <begin position="139"/>
        <end position="149"/>
    </location>
</feature>
<dbReference type="PROSITE" id="PS50280">
    <property type="entry name" value="SET"/>
    <property type="match status" value="1"/>
</dbReference>
<feature type="domain" description="Post-SET" evidence="12">
    <location>
        <begin position="1055"/>
        <end position="1071"/>
    </location>
</feature>
<proteinExistence type="predicted"/>
<organism evidence="14 15">
    <name type="scientific">Saponaria officinalis</name>
    <name type="common">Common soapwort</name>
    <name type="synonym">Lychnis saponaria</name>
    <dbReference type="NCBI Taxonomy" id="3572"/>
    <lineage>
        <taxon>Eukaryota</taxon>
        <taxon>Viridiplantae</taxon>
        <taxon>Streptophyta</taxon>
        <taxon>Embryophyta</taxon>
        <taxon>Tracheophyta</taxon>
        <taxon>Spermatophyta</taxon>
        <taxon>Magnoliopsida</taxon>
        <taxon>eudicotyledons</taxon>
        <taxon>Gunneridae</taxon>
        <taxon>Pentapetalae</taxon>
        <taxon>Caryophyllales</taxon>
        <taxon>Caryophyllaceae</taxon>
        <taxon>Caryophylleae</taxon>
        <taxon>Saponaria</taxon>
    </lineage>
</organism>
<dbReference type="PROSITE" id="PS50867">
    <property type="entry name" value="PRE_SET"/>
    <property type="match status" value="1"/>
</dbReference>
<dbReference type="InterPro" id="IPR003105">
    <property type="entry name" value="SRA_YDG"/>
</dbReference>
<dbReference type="Pfam" id="PF05033">
    <property type="entry name" value="Pre-SET"/>
    <property type="match status" value="1"/>
</dbReference>
<dbReference type="InterPro" id="IPR003616">
    <property type="entry name" value="Post-SET_dom"/>
</dbReference>
<evidence type="ECO:0000256" key="7">
    <source>
        <dbReference type="ARBA" id="ARBA00023242"/>
    </source>
</evidence>
<dbReference type="PANTHER" id="PTHR45660:SF46">
    <property type="entry name" value="HISTONE-LYSINE N-METHYLTRANSFERASE, H3 LYSINE-9 SPECIFIC SUVH6"/>
    <property type="match status" value="1"/>
</dbReference>
<dbReference type="SMART" id="SM00508">
    <property type="entry name" value="PostSET"/>
    <property type="match status" value="1"/>
</dbReference>
<dbReference type="SMART" id="SM00466">
    <property type="entry name" value="SRA"/>
    <property type="match status" value="1"/>
</dbReference>
<feature type="domain" description="Pre-SET" evidence="11">
    <location>
        <begin position="835"/>
        <end position="895"/>
    </location>
</feature>
<dbReference type="Proteomes" id="UP001443914">
    <property type="component" value="Unassembled WGS sequence"/>
</dbReference>
<name>A0AAW1KE85_SAPOF</name>
<feature type="domain" description="SET" evidence="10">
    <location>
        <begin position="898"/>
        <end position="1041"/>
    </location>
</feature>
<dbReference type="PROSITE" id="PS50868">
    <property type="entry name" value="POST_SET"/>
    <property type="match status" value="1"/>
</dbReference>
<evidence type="ECO:0000256" key="6">
    <source>
        <dbReference type="ARBA" id="ARBA00022853"/>
    </source>
</evidence>
<evidence type="ECO:0000256" key="1">
    <source>
        <dbReference type="ARBA" id="ARBA00004286"/>
    </source>
</evidence>
<dbReference type="GO" id="GO:0032259">
    <property type="term" value="P:methylation"/>
    <property type="evidence" value="ECO:0007669"/>
    <property type="project" value="UniProtKB-KW"/>
</dbReference>
<evidence type="ECO:0000256" key="8">
    <source>
        <dbReference type="PROSITE-ProRule" id="PRU00358"/>
    </source>
</evidence>
<keyword evidence="3" id="KW-0489">Methyltransferase</keyword>
<dbReference type="SUPFAM" id="SSF82199">
    <property type="entry name" value="SET domain"/>
    <property type="match status" value="1"/>
</dbReference>
<evidence type="ECO:0000259" key="12">
    <source>
        <dbReference type="PROSITE" id="PS50868"/>
    </source>
</evidence>
<dbReference type="InterPro" id="IPR025794">
    <property type="entry name" value="H3-K9-MeTrfase_plant"/>
</dbReference>
<protein>
    <submittedName>
        <fullName evidence="14">Uncharacterized protein</fullName>
    </submittedName>
</protein>
<comment type="caution">
    <text evidence="14">The sequence shown here is derived from an EMBL/GenBank/DDBJ whole genome shotgun (WGS) entry which is preliminary data.</text>
</comment>
<keyword evidence="2" id="KW-0158">Chromosome</keyword>
<dbReference type="AlphaFoldDB" id="A0AAW1KE85"/>
<evidence type="ECO:0000259" key="13">
    <source>
        <dbReference type="PROSITE" id="PS51015"/>
    </source>
</evidence>
<dbReference type="SUPFAM" id="SSF88697">
    <property type="entry name" value="PUA domain-like"/>
    <property type="match status" value="1"/>
</dbReference>
<dbReference type="Pfam" id="PF00856">
    <property type="entry name" value="SET"/>
    <property type="match status" value="1"/>
</dbReference>
<feature type="region of interest" description="Disordered" evidence="9">
    <location>
        <begin position="507"/>
        <end position="527"/>
    </location>
</feature>
<reference evidence="14" key="1">
    <citation type="submission" date="2024-03" db="EMBL/GenBank/DDBJ databases">
        <title>WGS assembly of Saponaria officinalis var. Norfolk2.</title>
        <authorList>
            <person name="Jenkins J."/>
            <person name="Shu S."/>
            <person name="Grimwood J."/>
            <person name="Barry K."/>
            <person name="Goodstein D."/>
            <person name="Schmutz J."/>
            <person name="Leebens-Mack J."/>
            <person name="Osbourn A."/>
        </authorList>
    </citation>
    <scope>NUCLEOTIDE SEQUENCE [LARGE SCALE GENOMIC DNA]</scope>
    <source>
        <strain evidence="14">JIC</strain>
    </source>
</reference>
<feature type="region of interest" description="Disordered" evidence="9">
    <location>
        <begin position="13"/>
        <end position="34"/>
    </location>
</feature>
<dbReference type="PANTHER" id="PTHR45660">
    <property type="entry name" value="HISTONE-LYSINE N-METHYLTRANSFERASE SETMAR"/>
    <property type="match status" value="1"/>
</dbReference>
<feature type="domain" description="YDG" evidence="13">
    <location>
        <begin position="613"/>
        <end position="765"/>
    </location>
</feature>
<evidence type="ECO:0000256" key="4">
    <source>
        <dbReference type="ARBA" id="ARBA00022679"/>
    </source>
</evidence>
<dbReference type="Pfam" id="PF02182">
    <property type="entry name" value="SAD_SRA"/>
    <property type="match status" value="1"/>
</dbReference>
<dbReference type="InterPro" id="IPR046341">
    <property type="entry name" value="SET_dom_sf"/>
</dbReference>
<dbReference type="Gene3D" id="2.170.270.10">
    <property type="entry name" value="SET domain"/>
    <property type="match status" value="1"/>
</dbReference>
<feature type="compositionally biased region" description="Basic and acidic residues" evidence="9">
    <location>
        <begin position="156"/>
        <end position="166"/>
    </location>
</feature>
<evidence type="ECO:0000256" key="3">
    <source>
        <dbReference type="ARBA" id="ARBA00022603"/>
    </source>
</evidence>
<evidence type="ECO:0000256" key="9">
    <source>
        <dbReference type="SAM" id="MobiDB-lite"/>
    </source>
</evidence>
<keyword evidence="15" id="KW-1185">Reference proteome</keyword>
<dbReference type="GO" id="GO:0005634">
    <property type="term" value="C:nucleus"/>
    <property type="evidence" value="ECO:0007669"/>
    <property type="project" value="UniProtKB-SubCell"/>
</dbReference>
<dbReference type="GO" id="GO:0005694">
    <property type="term" value="C:chromosome"/>
    <property type="evidence" value="ECO:0007669"/>
    <property type="project" value="UniProtKB-SubCell"/>
</dbReference>
<evidence type="ECO:0000259" key="11">
    <source>
        <dbReference type="PROSITE" id="PS50867"/>
    </source>
</evidence>
<keyword evidence="4" id="KW-0808">Transferase</keyword>
<dbReference type="InterPro" id="IPR015947">
    <property type="entry name" value="PUA-like_sf"/>
</dbReference>
<evidence type="ECO:0000256" key="2">
    <source>
        <dbReference type="ARBA" id="ARBA00022454"/>
    </source>
</evidence>
<evidence type="ECO:0000313" key="15">
    <source>
        <dbReference type="Proteomes" id="UP001443914"/>
    </source>
</evidence>
<dbReference type="EMBL" id="JBDFQZ010000006">
    <property type="protein sequence ID" value="KAK9716291.1"/>
    <property type="molecule type" value="Genomic_DNA"/>
</dbReference>
<dbReference type="GO" id="GO:0042054">
    <property type="term" value="F:histone methyltransferase activity"/>
    <property type="evidence" value="ECO:0007669"/>
    <property type="project" value="InterPro"/>
</dbReference>
<dbReference type="InterPro" id="IPR051357">
    <property type="entry name" value="H3K9_HMTase_SUVAR3-9"/>
</dbReference>
<dbReference type="InterPro" id="IPR001214">
    <property type="entry name" value="SET_dom"/>
</dbReference>
<dbReference type="Gene3D" id="2.30.280.10">
    <property type="entry name" value="SRA-YDG"/>
    <property type="match status" value="1"/>
</dbReference>
<evidence type="ECO:0000256" key="5">
    <source>
        <dbReference type="ARBA" id="ARBA00022691"/>
    </source>
</evidence>
<feature type="region of interest" description="Disordered" evidence="9">
    <location>
        <begin position="136"/>
        <end position="166"/>
    </location>
</feature>
<gene>
    <name evidence="14" type="ORF">RND81_06G223600</name>
</gene>
<feature type="compositionally biased region" description="Basic and acidic residues" evidence="9">
    <location>
        <begin position="319"/>
        <end position="334"/>
    </location>
</feature>
<accession>A0AAW1KE85</accession>
<dbReference type="InterPro" id="IPR007728">
    <property type="entry name" value="Pre-SET_dom"/>
</dbReference>
<dbReference type="GO" id="GO:0003690">
    <property type="term" value="F:double-stranded DNA binding"/>
    <property type="evidence" value="ECO:0007669"/>
    <property type="project" value="TreeGrafter"/>
</dbReference>
<keyword evidence="7 8" id="KW-0539">Nucleus</keyword>
<evidence type="ECO:0000259" key="10">
    <source>
        <dbReference type="PROSITE" id="PS50280"/>
    </source>
</evidence>